<evidence type="ECO:0000256" key="8">
    <source>
        <dbReference type="ARBA" id="ARBA00022729"/>
    </source>
</evidence>
<evidence type="ECO:0000256" key="5">
    <source>
        <dbReference type="ARBA" id="ARBA00022526"/>
    </source>
</evidence>
<comment type="similarity">
    <text evidence="2 11">Belongs to the insulin family.</text>
</comment>
<keyword evidence="15" id="KW-1185">Reference proteome</keyword>
<keyword evidence="6" id="KW-0165">Cleavage on pair of basic residues</keyword>
<keyword evidence="8 12" id="KW-0732">Signal</keyword>
<dbReference type="GO" id="GO:0006006">
    <property type="term" value="P:glucose metabolic process"/>
    <property type="evidence" value="ECO:0007669"/>
    <property type="project" value="UniProtKB-KW"/>
</dbReference>
<comment type="subunit">
    <text evidence="3">Heterodimer of a B chain and an A chain linked by two disulfide bonds.</text>
</comment>
<dbReference type="CDD" id="cd04367">
    <property type="entry name" value="IlGF_insulin_like"/>
    <property type="match status" value="1"/>
</dbReference>
<dbReference type="InterPro" id="IPR022352">
    <property type="entry name" value="Ins/IGF/rlx"/>
</dbReference>
<dbReference type="Pfam" id="PF00049">
    <property type="entry name" value="Insulin"/>
    <property type="match status" value="1"/>
</dbReference>
<evidence type="ECO:0000256" key="4">
    <source>
        <dbReference type="ARBA" id="ARBA00022525"/>
    </source>
</evidence>
<dbReference type="InterPro" id="IPR016179">
    <property type="entry name" value="Insulin-like"/>
</dbReference>
<evidence type="ECO:0000313" key="14">
    <source>
        <dbReference type="EMBL" id="KAJ6218762.1"/>
    </source>
</evidence>
<evidence type="ECO:0000256" key="9">
    <source>
        <dbReference type="ARBA" id="ARBA00023157"/>
    </source>
</evidence>
<dbReference type="InterPro" id="IPR004825">
    <property type="entry name" value="Insulin"/>
</dbReference>
<protein>
    <recommendedName>
        <fullName evidence="13">Insulin-like domain-containing protein</fullName>
    </recommendedName>
</protein>
<evidence type="ECO:0000313" key="15">
    <source>
        <dbReference type="Proteomes" id="UP001142055"/>
    </source>
</evidence>
<gene>
    <name evidence="14" type="ORF">RDWZM_004574</name>
</gene>
<evidence type="ECO:0000256" key="10">
    <source>
        <dbReference type="ARBA" id="ARBA00023277"/>
    </source>
</evidence>
<dbReference type="PROSITE" id="PS00262">
    <property type="entry name" value="INSULIN"/>
    <property type="match status" value="1"/>
</dbReference>
<dbReference type="InterPro" id="IPR022353">
    <property type="entry name" value="Insulin_CS"/>
</dbReference>
<evidence type="ECO:0000256" key="1">
    <source>
        <dbReference type="ARBA" id="ARBA00004613"/>
    </source>
</evidence>
<dbReference type="SMART" id="SM00078">
    <property type="entry name" value="IlGF"/>
    <property type="match status" value="1"/>
</dbReference>
<evidence type="ECO:0000256" key="12">
    <source>
        <dbReference type="SAM" id="SignalP"/>
    </source>
</evidence>
<dbReference type="GO" id="GO:0005576">
    <property type="term" value="C:extracellular region"/>
    <property type="evidence" value="ECO:0007669"/>
    <property type="project" value="UniProtKB-SubCell"/>
</dbReference>
<dbReference type="PANTHER" id="PTHR13647:SF4">
    <property type="entry name" value="INSULIN-LIKE PEPTIDE 1-RELATED"/>
    <property type="match status" value="1"/>
</dbReference>
<comment type="caution">
    <text evidence="14">The sequence shown here is derived from an EMBL/GenBank/DDBJ whole genome shotgun (WGS) entry which is preliminary data.</text>
</comment>
<keyword evidence="4 11" id="KW-0964">Secreted</keyword>
<feature type="signal peptide" evidence="12">
    <location>
        <begin position="1"/>
        <end position="25"/>
    </location>
</feature>
<dbReference type="PANTHER" id="PTHR13647">
    <property type="entry name" value="INSULIN-LIKE PEPTIDE 2-RELATED"/>
    <property type="match status" value="1"/>
</dbReference>
<dbReference type="InterPro" id="IPR036438">
    <property type="entry name" value="Insulin-like_sf"/>
</dbReference>
<dbReference type="AlphaFoldDB" id="A0A9Q0M769"/>
<organism evidence="14 15">
    <name type="scientific">Blomia tropicalis</name>
    <name type="common">Mite</name>
    <dbReference type="NCBI Taxonomy" id="40697"/>
    <lineage>
        <taxon>Eukaryota</taxon>
        <taxon>Metazoa</taxon>
        <taxon>Ecdysozoa</taxon>
        <taxon>Arthropoda</taxon>
        <taxon>Chelicerata</taxon>
        <taxon>Arachnida</taxon>
        <taxon>Acari</taxon>
        <taxon>Acariformes</taxon>
        <taxon>Sarcoptiformes</taxon>
        <taxon>Astigmata</taxon>
        <taxon>Glycyphagoidea</taxon>
        <taxon>Echimyopodidae</taxon>
        <taxon>Blomia</taxon>
    </lineage>
</organism>
<keyword evidence="10" id="KW-0119">Carbohydrate metabolism</keyword>
<evidence type="ECO:0000256" key="7">
    <source>
        <dbReference type="ARBA" id="ARBA00022702"/>
    </source>
</evidence>
<dbReference type="GO" id="GO:0005179">
    <property type="term" value="F:hormone activity"/>
    <property type="evidence" value="ECO:0007669"/>
    <property type="project" value="UniProtKB-KW"/>
</dbReference>
<dbReference type="Proteomes" id="UP001142055">
    <property type="component" value="Chromosome 2"/>
</dbReference>
<dbReference type="EMBL" id="JAPWDV010000002">
    <property type="protein sequence ID" value="KAJ6218762.1"/>
    <property type="molecule type" value="Genomic_DNA"/>
</dbReference>
<dbReference type="SUPFAM" id="SSF56994">
    <property type="entry name" value="Insulin-like"/>
    <property type="match status" value="1"/>
</dbReference>
<evidence type="ECO:0000256" key="3">
    <source>
        <dbReference type="ARBA" id="ARBA00011207"/>
    </source>
</evidence>
<keyword evidence="7" id="KW-0372">Hormone</keyword>
<accession>A0A9Q0M769</accession>
<feature type="domain" description="Insulin-like" evidence="13">
    <location>
        <begin position="109"/>
        <end position="196"/>
    </location>
</feature>
<keyword evidence="5" id="KW-0313">Glucose metabolism</keyword>
<dbReference type="Gene3D" id="1.10.100.10">
    <property type="entry name" value="Insulin-like"/>
    <property type="match status" value="1"/>
</dbReference>
<name>A0A9Q0M769_BLOTA</name>
<proteinExistence type="inferred from homology"/>
<evidence type="ECO:0000256" key="6">
    <source>
        <dbReference type="ARBA" id="ARBA00022685"/>
    </source>
</evidence>
<sequence length="211" mass="23674">MLIHSNIVVILASCALLQLTGVDLASVIEHTSNTNKTWKMANVNVDNPTSHHHQHHNRMIAMEIMITVNQNGDATQLQTIVTPLTNRTYQPMVAVAKNKIIRRQRETKQHFCGNTLKEVLKLVCDGKYYGPNVETKRAILSNASFNITEWTTTIDAKSNVQSESINGTSKRIRSVRGIVEECCHRACSISDLRMYCLDPNPRQVILPPKSA</sequence>
<comment type="subcellular location">
    <subcellularLocation>
        <location evidence="1 11">Secreted</location>
    </subcellularLocation>
</comment>
<evidence type="ECO:0000256" key="2">
    <source>
        <dbReference type="ARBA" id="ARBA00009034"/>
    </source>
</evidence>
<feature type="chain" id="PRO_5040298679" description="Insulin-like domain-containing protein" evidence="12">
    <location>
        <begin position="26"/>
        <end position="211"/>
    </location>
</feature>
<evidence type="ECO:0000256" key="11">
    <source>
        <dbReference type="RuleBase" id="RU000406"/>
    </source>
</evidence>
<evidence type="ECO:0000259" key="13">
    <source>
        <dbReference type="SMART" id="SM00078"/>
    </source>
</evidence>
<keyword evidence="9" id="KW-1015">Disulfide bond</keyword>
<reference evidence="14" key="1">
    <citation type="submission" date="2022-12" db="EMBL/GenBank/DDBJ databases">
        <title>Genome assemblies of Blomia tropicalis.</title>
        <authorList>
            <person name="Cui Y."/>
        </authorList>
    </citation>
    <scope>NUCLEOTIDE SEQUENCE</scope>
    <source>
        <tissue evidence="14">Adult mites</tissue>
    </source>
</reference>
<dbReference type="PRINTS" id="PR00276">
    <property type="entry name" value="INSULINFAMLY"/>
</dbReference>